<feature type="domain" description="Carbohydrate-binding/sugar hydrolysis" evidence="2">
    <location>
        <begin position="193"/>
        <end position="386"/>
    </location>
</feature>
<dbReference type="AlphaFoldDB" id="A0A1I0TTQ0"/>
<dbReference type="SUPFAM" id="SSF51126">
    <property type="entry name" value="Pectin lyase-like"/>
    <property type="match status" value="1"/>
</dbReference>
<dbReference type="InterPro" id="IPR007742">
    <property type="entry name" value="NosD_dom"/>
</dbReference>
<feature type="signal peptide" evidence="1">
    <location>
        <begin position="1"/>
        <end position="21"/>
    </location>
</feature>
<dbReference type="InterPro" id="IPR006626">
    <property type="entry name" value="PbH1"/>
</dbReference>
<dbReference type="SMART" id="SM00722">
    <property type="entry name" value="CASH"/>
    <property type="match status" value="2"/>
</dbReference>
<dbReference type="RefSeq" id="WP_052081397.1">
    <property type="nucleotide sequence ID" value="NZ_FOJO01000013.1"/>
</dbReference>
<dbReference type="Proteomes" id="UP000182312">
    <property type="component" value="Unassembled WGS sequence"/>
</dbReference>
<feature type="domain" description="Carbohydrate-binding/sugar hydrolysis" evidence="2">
    <location>
        <begin position="40"/>
        <end position="187"/>
    </location>
</feature>
<dbReference type="InterPro" id="IPR011050">
    <property type="entry name" value="Pectin_lyase_fold/virulence"/>
</dbReference>
<proteinExistence type="predicted"/>
<dbReference type="InterPro" id="IPR012334">
    <property type="entry name" value="Pectin_lyas_fold"/>
</dbReference>
<evidence type="ECO:0000256" key="1">
    <source>
        <dbReference type="SAM" id="SignalP"/>
    </source>
</evidence>
<protein>
    <submittedName>
        <fullName evidence="3">Nitrous oxidase accessory protein</fullName>
    </submittedName>
</protein>
<dbReference type="NCBIfam" id="TIGR04247">
    <property type="entry name" value="NosD_copper_fam"/>
    <property type="match status" value="1"/>
</dbReference>
<reference evidence="3 4" key="1">
    <citation type="submission" date="2016-10" db="EMBL/GenBank/DDBJ databases">
        <authorList>
            <person name="de Groot N.N."/>
        </authorList>
    </citation>
    <scope>NUCLEOTIDE SEQUENCE [LARGE SCALE GENOMIC DNA]</scope>
    <source>
        <strain evidence="3 4">CGMCC 1.6117</strain>
    </source>
</reference>
<dbReference type="InterPro" id="IPR006633">
    <property type="entry name" value="Carb-bd_sugar_hydrolysis-dom"/>
</dbReference>
<name>A0A1I0TTQ0_9RHOB</name>
<dbReference type="SMART" id="SM00710">
    <property type="entry name" value="PbH1"/>
    <property type="match status" value="9"/>
</dbReference>
<organism evidence="3 4">
    <name type="scientific">Paracoccus halophilus</name>
    <dbReference type="NCBI Taxonomy" id="376733"/>
    <lineage>
        <taxon>Bacteria</taxon>
        <taxon>Pseudomonadati</taxon>
        <taxon>Pseudomonadota</taxon>
        <taxon>Alphaproteobacteria</taxon>
        <taxon>Rhodobacterales</taxon>
        <taxon>Paracoccaceae</taxon>
        <taxon>Paracoccus</taxon>
    </lineage>
</organism>
<dbReference type="Pfam" id="PF05048">
    <property type="entry name" value="NosD"/>
    <property type="match status" value="1"/>
</dbReference>
<feature type="chain" id="PRO_5010381347" evidence="1">
    <location>
        <begin position="22"/>
        <end position="447"/>
    </location>
</feature>
<gene>
    <name evidence="3" type="ORF">SAMN04487972_11343</name>
</gene>
<dbReference type="EMBL" id="FOJO01000013">
    <property type="protein sequence ID" value="SFA55112.1"/>
    <property type="molecule type" value="Genomic_DNA"/>
</dbReference>
<evidence type="ECO:0000259" key="2">
    <source>
        <dbReference type="SMART" id="SM00722"/>
    </source>
</evidence>
<keyword evidence="1" id="KW-0732">Signal</keyword>
<dbReference type="InterPro" id="IPR026464">
    <property type="entry name" value="NosD_copper_fam"/>
</dbReference>
<sequence length="447" mass="47830">MIRAARIMGLALALIASPLLAAEVLQPTSQAELEAVLASAGAGDEIVLKAGRWRGPLKIAAPVTLRGEPGAVVDGRNAGHAILVDAPGATVTGLEITGSGSDLDRMDSGIFLTANATGARVTGNLLRDNLHGVRIQGARDALVAGNRIEGRRGRQSELGNGVSVWNAPGAVVAENEISWGRDGIFVYISKRNTFRANRIHDTRFAIHYMNTSDSEVSGNVSYDNAMGYAIMFSDRLKVTGNSSENDRDYGFLFNSANYSVLTDNRVTGRLAPAARWLDAGQSIEAGVPEIEPGSGAGGRIAPEKCVFIYNANRNAFTGNRFEGCAIGIHFTAGAEGNLMSRNDFIGNRVQVKYVGSRYLEWSQDGVGNYWSDNAAFDLNGDGLADAAYRPNDMVDEVMWTAPQARMLLTSPSVQIIRWAQARFPAVLPGGVTDSNPLMFPNSERPLP</sequence>
<evidence type="ECO:0000313" key="3">
    <source>
        <dbReference type="EMBL" id="SFA55112.1"/>
    </source>
</evidence>
<accession>A0A1I0TTQ0</accession>
<evidence type="ECO:0000313" key="4">
    <source>
        <dbReference type="Proteomes" id="UP000182312"/>
    </source>
</evidence>
<dbReference type="Gene3D" id="2.160.20.10">
    <property type="entry name" value="Single-stranded right-handed beta-helix, Pectin lyase-like"/>
    <property type="match status" value="2"/>
</dbReference>